<dbReference type="OrthoDB" id="2988517at2"/>
<organism evidence="2 3">
    <name type="scientific">Aliidiomarina halalkaliphila</name>
    <dbReference type="NCBI Taxonomy" id="2593535"/>
    <lineage>
        <taxon>Bacteria</taxon>
        <taxon>Pseudomonadati</taxon>
        <taxon>Pseudomonadota</taxon>
        <taxon>Gammaproteobacteria</taxon>
        <taxon>Alteromonadales</taxon>
        <taxon>Idiomarinaceae</taxon>
        <taxon>Aliidiomarina</taxon>
    </lineage>
</organism>
<proteinExistence type="predicted"/>
<dbReference type="Gene3D" id="1.10.10.1320">
    <property type="entry name" value="Anti-sigma factor, zinc-finger domain"/>
    <property type="match status" value="1"/>
</dbReference>
<dbReference type="Gene3D" id="2.60.120.10">
    <property type="entry name" value="Jelly Rolls"/>
    <property type="match status" value="1"/>
</dbReference>
<sequence>MKFHPSEELLVNYVSGQLNAALAVVVGTHIDMCPRCRAVVHDIEVHLATRELHQTSPVAEPQLTAMLESILSSEAPAMPERPALQEHVVLESKSFKVPPSLGRHAARMGPWSKMPGGLWRSPLELSAEERMYLIYMQENAKLPEHTHRGNEATLVIDGVFHDEHDEYRDGDFIFLDSDQHHTPHTADESCLTLAFLDAPLHFTSGVARLLNPFSSLFFR</sequence>
<name>A0A552X6E3_9GAMM</name>
<evidence type="ECO:0000313" key="2">
    <source>
        <dbReference type="EMBL" id="TRW50530.1"/>
    </source>
</evidence>
<dbReference type="InterPro" id="IPR025979">
    <property type="entry name" value="ChrR-like_cupin_dom"/>
</dbReference>
<dbReference type="SUPFAM" id="SSF51182">
    <property type="entry name" value="RmlC-like cupins"/>
    <property type="match status" value="1"/>
</dbReference>
<dbReference type="InterPro" id="IPR011051">
    <property type="entry name" value="RmlC_Cupin_sf"/>
</dbReference>
<protein>
    <submittedName>
        <fullName evidence="2">Transcriptional regulator</fullName>
    </submittedName>
</protein>
<dbReference type="CDD" id="cd20301">
    <property type="entry name" value="cupin_ChrR"/>
    <property type="match status" value="1"/>
</dbReference>
<dbReference type="InterPro" id="IPR041916">
    <property type="entry name" value="Anti_sigma_zinc_sf"/>
</dbReference>
<dbReference type="InterPro" id="IPR012807">
    <property type="entry name" value="Anti-sigma_ChrR"/>
</dbReference>
<keyword evidence="3" id="KW-1185">Reference proteome</keyword>
<feature type="domain" description="ChrR-like cupin" evidence="1">
    <location>
        <begin position="110"/>
        <end position="195"/>
    </location>
</feature>
<evidence type="ECO:0000313" key="3">
    <source>
        <dbReference type="Proteomes" id="UP000320359"/>
    </source>
</evidence>
<dbReference type="Proteomes" id="UP000320359">
    <property type="component" value="Unassembled WGS sequence"/>
</dbReference>
<reference evidence="2 3" key="1">
    <citation type="submission" date="2019-07" db="EMBL/GenBank/DDBJ databases">
        <authorList>
            <person name="Yang M."/>
            <person name="Zhao D."/>
            <person name="Xiang H."/>
        </authorList>
    </citation>
    <scope>NUCLEOTIDE SEQUENCE [LARGE SCALE GENOMIC DNA]</scope>
    <source>
        <strain evidence="2 3">IM1326</strain>
    </source>
</reference>
<accession>A0A552X6E3</accession>
<dbReference type="AlphaFoldDB" id="A0A552X6E3"/>
<dbReference type="Pfam" id="PF12973">
    <property type="entry name" value="Cupin_7"/>
    <property type="match status" value="1"/>
</dbReference>
<dbReference type="InterPro" id="IPR014710">
    <property type="entry name" value="RmlC-like_jellyroll"/>
</dbReference>
<dbReference type="NCBIfam" id="TIGR02451">
    <property type="entry name" value="anti_sig_ChrR"/>
    <property type="match status" value="1"/>
</dbReference>
<gene>
    <name evidence="2" type="ORF">FM042_03070</name>
</gene>
<comment type="caution">
    <text evidence="2">The sequence shown here is derived from an EMBL/GenBank/DDBJ whole genome shotgun (WGS) entry which is preliminary data.</text>
</comment>
<dbReference type="EMBL" id="VJWL01000001">
    <property type="protein sequence ID" value="TRW50530.1"/>
    <property type="molecule type" value="Genomic_DNA"/>
</dbReference>
<evidence type="ECO:0000259" key="1">
    <source>
        <dbReference type="Pfam" id="PF12973"/>
    </source>
</evidence>